<evidence type="ECO:0000313" key="3">
    <source>
        <dbReference type="EMBL" id="TVY08051.1"/>
    </source>
</evidence>
<dbReference type="SUPFAM" id="SSF51735">
    <property type="entry name" value="NAD(P)-binding Rossmann-fold domains"/>
    <property type="match status" value="1"/>
</dbReference>
<protein>
    <submittedName>
        <fullName evidence="3">SDR family oxidoreductase</fullName>
    </submittedName>
</protein>
<evidence type="ECO:0000256" key="2">
    <source>
        <dbReference type="ARBA" id="ARBA00023002"/>
    </source>
</evidence>
<proteinExistence type="inferred from homology"/>
<evidence type="ECO:0000256" key="1">
    <source>
        <dbReference type="ARBA" id="ARBA00006484"/>
    </source>
</evidence>
<keyword evidence="2" id="KW-0560">Oxidoreductase</keyword>
<comment type="similarity">
    <text evidence="1">Belongs to the short-chain dehydrogenases/reductases (SDR) family.</text>
</comment>
<dbReference type="OrthoDB" id="9803333at2"/>
<dbReference type="RefSeq" id="WP_144850511.1">
    <property type="nucleotide sequence ID" value="NZ_VNJI01000028.1"/>
</dbReference>
<dbReference type="Pfam" id="PF13561">
    <property type="entry name" value="adh_short_C2"/>
    <property type="match status" value="1"/>
</dbReference>
<evidence type="ECO:0000313" key="4">
    <source>
        <dbReference type="Proteomes" id="UP000317036"/>
    </source>
</evidence>
<accession>A0A559K7E2</accession>
<comment type="caution">
    <text evidence="3">The sequence shown here is derived from an EMBL/GenBank/DDBJ whole genome shotgun (WGS) entry which is preliminary data.</text>
</comment>
<dbReference type="EMBL" id="VNJI01000028">
    <property type="protein sequence ID" value="TVY08051.1"/>
    <property type="molecule type" value="Genomic_DNA"/>
</dbReference>
<dbReference type="PRINTS" id="PR00080">
    <property type="entry name" value="SDRFAMILY"/>
</dbReference>
<dbReference type="PANTHER" id="PTHR42760:SF133">
    <property type="entry name" value="3-OXOACYL-[ACYL-CARRIER-PROTEIN] REDUCTASE"/>
    <property type="match status" value="1"/>
</dbReference>
<dbReference type="PRINTS" id="PR00081">
    <property type="entry name" value="GDHRDH"/>
</dbReference>
<dbReference type="Gene3D" id="3.40.50.720">
    <property type="entry name" value="NAD(P)-binding Rossmann-like Domain"/>
    <property type="match status" value="1"/>
</dbReference>
<dbReference type="InterPro" id="IPR036291">
    <property type="entry name" value="NAD(P)-bd_dom_sf"/>
</dbReference>
<dbReference type="AlphaFoldDB" id="A0A559K7E2"/>
<reference evidence="3 4" key="1">
    <citation type="submission" date="2019-07" db="EMBL/GenBank/DDBJ databases">
        <authorList>
            <person name="Kim J."/>
        </authorList>
    </citation>
    <scope>NUCLEOTIDE SEQUENCE [LARGE SCALE GENOMIC DNA]</scope>
    <source>
        <strain evidence="3 4">JC52</strain>
    </source>
</reference>
<dbReference type="GO" id="GO:0016616">
    <property type="term" value="F:oxidoreductase activity, acting on the CH-OH group of donors, NAD or NADP as acceptor"/>
    <property type="evidence" value="ECO:0007669"/>
    <property type="project" value="TreeGrafter"/>
</dbReference>
<gene>
    <name evidence="3" type="ORF">FPZ49_20860</name>
</gene>
<name>A0A559K7E2_9BACL</name>
<dbReference type="Proteomes" id="UP000317036">
    <property type="component" value="Unassembled WGS sequence"/>
</dbReference>
<organism evidence="3 4">
    <name type="scientific">Paenibacillus cremeus</name>
    <dbReference type="NCBI Taxonomy" id="2163881"/>
    <lineage>
        <taxon>Bacteria</taxon>
        <taxon>Bacillati</taxon>
        <taxon>Bacillota</taxon>
        <taxon>Bacilli</taxon>
        <taxon>Bacillales</taxon>
        <taxon>Paenibacillaceae</taxon>
        <taxon>Paenibacillus</taxon>
    </lineage>
</organism>
<keyword evidence="4" id="KW-1185">Reference proteome</keyword>
<dbReference type="InterPro" id="IPR002347">
    <property type="entry name" value="SDR_fam"/>
</dbReference>
<dbReference type="PANTHER" id="PTHR42760">
    <property type="entry name" value="SHORT-CHAIN DEHYDROGENASES/REDUCTASES FAMILY MEMBER"/>
    <property type="match status" value="1"/>
</dbReference>
<sequence>MNTHVLNSFSLTNKTVLITGGAGLYGKQIAIACAQAGGEVFVTSREESRLSGIEAEFRNLGLNVRAIQFDQEQLDAIPSIRGKLDALAGKCDVLVNNAVARTMSHYNAPLEAFARSMAVNATGLFELTRVIGDWMGEQGGGSIINIGSIQGMVGPEPGLYEGLSSNGLIPDYFFHKGGMINFTRFIASYYGAKKVRCNCISPGGFQTDKNIPEFVARYNAKTMLGRMARADDIWGPIVFLASDASLYITGTNLPVDGGYTAK</sequence>